<dbReference type="GO" id="GO:0005886">
    <property type="term" value="C:plasma membrane"/>
    <property type="evidence" value="ECO:0007669"/>
    <property type="project" value="UniProtKB-SubCell"/>
</dbReference>
<sequence length="570" mass="63932">MALLVTILAVALAVRLIGISFGLPYVYYPDEAQIVNHAVAFGTGDLNPHYFIYPSLFMYVLFIIYCLSYVIGSLAGAFASTGDFIELFFYDATLFYLPGRLISCFSGVVSVGIVYFLGSRAYNIRVGLIAAAFLSFSVLHVDYSHYVKTHVPAGMLVIFGIYLSWSIYNGRDSLRRYIISGVISGLAASAIYHAGFVIVPIAVAHILRWYKISKNGLKANLFSLKIICVPIFSLIAFVLGTPFAILDWHTFITSLISGGKNFYSGGFWEHGAFYPFTSLLVSMGYPLGILSLLGLGYALLRRRPQDLLLLSMPVILGCFLMLFKTKDSLWMLIAFPVLCIISASLLVDTIFWIARTRLLQTVLFPLMTIITLIIPAKASFLNSYKLTLPNTCFLSKEWVEENIPPGSKIVMDTGKYYTGKFGPPLSLSRWTLKQFIERGELVDPNLLYSRPDGMRPSGNYGEAEYFRQYLNAIGDRPGYDIIQILHDPGAKKAQVLTLDEYISMGVQYAIVSSEGWGRYFPSKEESLMYPDKAVKYRNFYEELRVRSTLLKEFNPSSKMQGPSILIYKIL</sequence>
<feature type="transmembrane region" description="Helical" evidence="8">
    <location>
        <begin position="329"/>
        <end position="354"/>
    </location>
</feature>
<dbReference type="InterPro" id="IPR038731">
    <property type="entry name" value="RgtA/B/C-like"/>
</dbReference>
<feature type="transmembrane region" description="Helical" evidence="8">
    <location>
        <begin position="94"/>
        <end position="116"/>
    </location>
</feature>
<feature type="transmembrane region" description="Helical" evidence="8">
    <location>
        <begin position="307"/>
        <end position="323"/>
    </location>
</feature>
<comment type="subcellular location">
    <subcellularLocation>
        <location evidence="1">Cell membrane</location>
        <topology evidence="1">Multi-pass membrane protein</topology>
    </subcellularLocation>
</comment>
<gene>
    <name evidence="10" type="ORF">SCARUB_04410</name>
</gene>
<evidence type="ECO:0000256" key="7">
    <source>
        <dbReference type="ARBA" id="ARBA00023136"/>
    </source>
</evidence>
<proteinExistence type="predicted"/>
<reference evidence="10 11" key="1">
    <citation type="submission" date="2016-07" db="EMBL/GenBank/DDBJ databases">
        <title>Draft genome of Scalindua rubra, obtained from a brine-seawater interface in the Red Sea, sheds light on salt adaptation in anammox bacteria.</title>
        <authorList>
            <person name="Speth D.R."/>
            <person name="Lagkouvardos I."/>
            <person name="Wang Y."/>
            <person name="Qian P.-Y."/>
            <person name="Dutilh B.E."/>
            <person name="Jetten M.S."/>
        </authorList>
    </citation>
    <scope>NUCLEOTIDE SEQUENCE [LARGE SCALE GENOMIC DNA]</scope>
    <source>
        <strain evidence="10">BSI-1</strain>
    </source>
</reference>
<comment type="caution">
    <text evidence="10">The sequence shown here is derived from an EMBL/GenBank/DDBJ whole genome shotgun (WGS) entry which is preliminary data.</text>
</comment>
<dbReference type="PANTHER" id="PTHR33908:SF11">
    <property type="entry name" value="MEMBRANE PROTEIN"/>
    <property type="match status" value="1"/>
</dbReference>
<evidence type="ECO:0000313" key="11">
    <source>
        <dbReference type="Proteomes" id="UP000094056"/>
    </source>
</evidence>
<keyword evidence="4" id="KW-0808">Transferase</keyword>
<evidence type="ECO:0000256" key="2">
    <source>
        <dbReference type="ARBA" id="ARBA00022475"/>
    </source>
</evidence>
<keyword evidence="6 8" id="KW-1133">Transmembrane helix</keyword>
<evidence type="ECO:0000259" key="9">
    <source>
        <dbReference type="Pfam" id="PF13231"/>
    </source>
</evidence>
<feature type="transmembrane region" description="Helical" evidence="8">
    <location>
        <begin position="122"/>
        <end position="141"/>
    </location>
</feature>
<keyword evidence="2" id="KW-1003">Cell membrane</keyword>
<evidence type="ECO:0000256" key="6">
    <source>
        <dbReference type="ARBA" id="ARBA00022989"/>
    </source>
</evidence>
<dbReference type="GO" id="GO:0009103">
    <property type="term" value="P:lipopolysaccharide biosynthetic process"/>
    <property type="evidence" value="ECO:0007669"/>
    <property type="project" value="UniProtKB-ARBA"/>
</dbReference>
<evidence type="ECO:0000256" key="8">
    <source>
        <dbReference type="SAM" id="Phobius"/>
    </source>
</evidence>
<keyword evidence="5 8" id="KW-0812">Transmembrane</keyword>
<dbReference type="InterPro" id="IPR050297">
    <property type="entry name" value="LipidA_mod_glycosyltrf_83"/>
</dbReference>
<evidence type="ECO:0000313" key="10">
    <source>
        <dbReference type="EMBL" id="ODS30481.1"/>
    </source>
</evidence>
<feature type="transmembrane region" description="Helical" evidence="8">
    <location>
        <begin position="272"/>
        <end position="300"/>
    </location>
</feature>
<dbReference type="Pfam" id="PF13231">
    <property type="entry name" value="PMT_2"/>
    <property type="match status" value="1"/>
</dbReference>
<evidence type="ECO:0000256" key="5">
    <source>
        <dbReference type="ARBA" id="ARBA00022692"/>
    </source>
</evidence>
<dbReference type="Proteomes" id="UP000094056">
    <property type="component" value="Unassembled WGS sequence"/>
</dbReference>
<feature type="transmembrane region" description="Helical" evidence="8">
    <location>
        <begin position="361"/>
        <end position="381"/>
    </location>
</feature>
<protein>
    <recommendedName>
        <fullName evidence="9">Glycosyltransferase RgtA/B/C/D-like domain-containing protein</fullName>
    </recommendedName>
</protein>
<dbReference type="EMBL" id="MAYW01000218">
    <property type="protein sequence ID" value="ODS30481.1"/>
    <property type="molecule type" value="Genomic_DNA"/>
</dbReference>
<feature type="transmembrane region" description="Helical" evidence="8">
    <location>
        <begin position="222"/>
        <end position="245"/>
    </location>
</feature>
<feature type="transmembrane region" description="Helical" evidence="8">
    <location>
        <begin position="56"/>
        <end position="82"/>
    </location>
</feature>
<feature type="domain" description="Glycosyltransferase RgtA/B/C/D-like" evidence="9">
    <location>
        <begin position="98"/>
        <end position="221"/>
    </location>
</feature>
<keyword evidence="3" id="KW-0328">Glycosyltransferase</keyword>
<name>A0A1E3X4D4_9BACT</name>
<organism evidence="10 11">
    <name type="scientific">Candidatus Scalindua rubra</name>
    <dbReference type="NCBI Taxonomy" id="1872076"/>
    <lineage>
        <taxon>Bacteria</taxon>
        <taxon>Pseudomonadati</taxon>
        <taxon>Planctomycetota</taxon>
        <taxon>Candidatus Brocadiia</taxon>
        <taxon>Candidatus Brocadiales</taxon>
        <taxon>Candidatus Scalinduaceae</taxon>
        <taxon>Candidatus Scalindua</taxon>
    </lineage>
</organism>
<evidence type="ECO:0000256" key="3">
    <source>
        <dbReference type="ARBA" id="ARBA00022676"/>
    </source>
</evidence>
<feature type="transmembrane region" description="Helical" evidence="8">
    <location>
        <begin position="153"/>
        <end position="170"/>
    </location>
</feature>
<dbReference type="GO" id="GO:0016763">
    <property type="term" value="F:pentosyltransferase activity"/>
    <property type="evidence" value="ECO:0007669"/>
    <property type="project" value="TreeGrafter"/>
</dbReference>
<dbReference type="AlphaFoldDB" id="A0A1E3X4D4"/>
<evidence type="ECO:0000256" key="4">
    <source>
        <dbReference type="ARBA" id="ARBA00022679"/>
    </source>
</evidence>
<dbReference type="PANTHER" id="PTHR33908">
    <property type="entry name" value="MANNOSYLTRANSFERASE YKCB-RELATED"/>
    <property type="match status" value="1"/>
</dbReference>
<evidence type="ECO:0000256" key="1">
    <source>
        <dbReference type="ARBA" id="ARBA00004651"/>
    </source>
</evidence>
<accession>A0A1E3X4D4</accession>
<keyword evidence="7 8" id="KW-0472">Membrane</keyword>